<evidence type="ECO:0000313" key="3">
    <source>
        <dbReference type="Proteomes" id="UP000093695"/>
    </source>
</evidence>
<feature type="signal peptide" evidence="1">
    <location>
        <begin position="1"/>
        <end position="20"/>
    </location>
</feature>
<evidence type="ECO:0008006" key="4">
    <source>
        <dbReference type="Google" id="ProtNLM"/>
    </source>
</evidence>
<accession>A0A193CC70</accession>
<gene>
    <name evidence="2" type="ORF">SD37_26185</name>
</gene>
<dbReference type="STRING" id="31958.SD37_26185"/>
<dbReference type="EMBL" id="CP016174">
    <property type="protein sequence ID" value="ANN22044.1"/>
    <property type="molecule type" value="Genomic_DNA"/>
</dbReference>
<evidence type="ECO:0000313" key="2">
    <source>
        <dbReference type="EMBL" id="ANN22044.1"/>
    </source>
</evidence>
<dbReference type="KEGG" id="aori:SD37_26185"/>
<protein>
    <recommendedName>
        <fullName evidence="4">DUF1579 domain-containing protein</fullName>
    </recommendedName>
</protein>
<keyword evidence="3" id="KW-1185">Reference proteome</keyword>
<dbReference type="Proteomes" id="UP000093695">
    <property type="component" value="Chromosome"/>
</dbReference>
<proteinExistence type="predicted"/>
<evidence type="ECO:0000256" key="1">
    <source>
        <dbReference type="SAM" id="SignalP"/>
    </source>
</evidence>
<sequence length="191" mass="21006">MPYKRFLIAGLSVLMLIATAASGDAATSPASSAAAGGQRDFDWEIGTWRSSVRVLAEPLSDSADVWLQFGGTSVARPLSEGRANVLEFAVSGPNGRIDALNLRLYEPQAQRWSLTFVNMRDGLLTPAVYGGFRDGVGEFYGDDRLGDRPIKVRFRIVRPNPDEARFEQAFSADGGTTWETNWMAVDCRIRR</sequence>
<name>A0A193CC70_AMYOR</name>
<organism evidence="2 3">
    <name type="scientific">Amycolatopsis orientalis</name>
    <name type="common">Nocardia orientalis</name>
    <dbReference type="NCBI Taxonomy" id="31958"/>
    <lineage>
        <taxon>Bacteria</taxon>
        <taxon>Bacillati</taxon>
        <taxon>Actinomycetota</taxon>
        <taxon>Actinomycetes</taxon>
        <taxon>Pseudonocardiales</taxon>
        <taxon>Pseudonocardiaceae</taxon>
        <taxon>Amycolatopsis</taxon>
    </lineage>
</organism>
<dbReference type="AlphaFoldDB" id="A0A193CC70"/>
<dbReference type="eggNOG" id="ENOG5032QJ3">
    <property type="taxonomic scope" value="Bacteria"/>
</dbReference>
<reference evidence="2 3" key="1">
    <citation type="journal article" date="2015" name="Genome Announc.">
        <title>Draft Genome Sequence of Norvancomycin-Producing Strain Amycolatopsis orientalis CPCC200066.</title>
        <authorList>
            <person name="Lei X."/>
            <person name="Yuan F."/>
            <person name="Shi Y."/>
            <person name="Li X."/>
            <person name="Wang L."/>
            <person name="Hong B."/>
        </authorList>
    </citation>
    <scope>NUCLEOTIDE SEQUENCE [LARGE SCALE GENOMIC DNA]</scope>
    <source>
        <strain evidence="2 3">B-37</strain>
    </source>
</reference>
<keyword evidence="1" id="KW-0732">Signal</keyword>
<feature type="chain" id="PRO_5038511166" description="DUF1579 domain-containing protein" evidence="1">
    <location>
        <begin position="21"/>
        <end position="191"/>
    </location>
</feature>